<dbReference type="GO" id="GO:0051782">
    <property type="term" value="P:negative regulation of cell division"/>
    <property type="evidence" value="ECO:0007669"/>
    <property type="project" value="UniProtKB-UniRule"/>
</dbReference>
<keyword evidence="4 8" id="KW-0234">DNA repair</keyword>
<evidence type="ECO:0000256" key="7">
    <source>
        <dbReference type="ARBA" id="ARBA00023306"/>
    </source>
</evidence>
<dbReference type="InterPro" id="IPR036779">
    <property type="entry name" value="LysM_dom_sf"/>
</dbReference>
<dbReference type="SUPFAM" id="SSF54106">
    <property type="entry name" value="LysM domain"/>
    <property type="match status" value="1"/>
</dbReference>
<accession>A0AAJ3Z0Z3</accession>
<evidence type="ECO:0000256" key="4">
    <source>
        <dbReference type="ARBA" id="ARBA00023204"/>
    </source>
</evidence>
<evidence type="ECO:0000259" key="9">
    <source>
        <dbReference type="PROSITE" id="PS51782"/>
    </source>
</evidence>
<feature type="domain" description="LysM" evidence="9">
    <location>
        <begin position="36"/>
        <end position="87"/>
    </location>
</feature>
<evidence type="ECO:0000256" key="1">
    <source>
        <dbReference type="ARBA" id="ARBA00022490"/>
    </source>
</evidence>
<dbReference type="InterPro" id="IPR022887">
    <property type="entry name" value="Cell_div_suppressor_YneA"/>
</dbReference>
<dbReference type="KEGG" id="bgy:BGLY_2248"/>
<comment type="function">
    <text evidence="8">Inhibits cell division during the SOS response. Affects a later stage of the cell division protein assembly, after the assembly of the Z ring, by probably suppressing recruitment of FtsL and/or DivIC to the division machinery.</text>
</comment>
<dbReference type="Proteomes" id="UP000288675">
    <property type="component" value="Chromosome"/>
</dbReference>
<dbReference type="GO" id="GO:0000917">
    <property type="term" value="P:division septum assembly"/>
    <property type="evidence" value="ECO:0007669"/>
    <property type="project" value="UniProtKB-KW"/>
</dbReference>
<dbReference type="Pfam" id="PF01476">
    <property type="entry name" value="LysM"/>
    <property type="match status" value="1"/>
</dbReference>
<keyword evidence="6 8" id="KW-0742">SOS response</keyword>
<dbReference type="NCBIfam" id="NF010723">
    <property type="entry name" value="PRK14125.1"/>
    <property type="match status" value="1"/>
</dbReference>
<comment type="subcellular location">
    <subcellularLocation>
        <location evidence="8">Cytoplasm</location>
    </subcellularLocation>
</comment>
<keyword evidence="1 8" id="KW-0963">Cytoplasm</keyword>
<gene>
    <name evidence="8 10" type="primary">yneA</name>
    <name evidence="10" type="ORF">EQZ20_11400</name>
</gene>
<dbReference type="Gene3D" id="3.10.350.10">
    <property type="entry name" value="LysM domain"/>
    <property type="match status" value="1"/>
</dbReference>
<dbReference type="GO" id="GO:0009432">
    <property type="term" value="P:SOS response"/>
    <property type="evidence" value="ECO:0007669"/>
    <property type="project" value="UniProtKB-UniRule"/>
</dbReference>
<dbReference type="SMART" id="SM00257">
    <property type="entry name" value="LysM"/>
    <property type="match status" value="1"/>
</dbReference>
<dbReference type="GO" id="GO:0005737">
    <property type="term" value="C:cytoplasm"/>
    <property type="evidence" value="ECO:0007669"/>
    <property type="project" value="UniProtKB-SubCell"/>
</dbReference>
<keyword evidence="7 8" id="KW-0131">Cell cycle</keyword>
<dbReference type="InterPro" id="IPR018392">
    <property type="entry name" value="LysM"/>
</dbReference>
<sequence>MKRESLIFVSLFTAAISTCVLFLSFAAKLEESKQYVKIEVQQGDSLWKLADRIEGGTAADKQKFVEWVADRNGLPTSVIKPGDVLVVPVTKQHSDQYQLAVVE</sequence>
<name>A0AAJ3Z0Z3_9BACI</name>
<dbReference type="GO" id="GO:0006281">
    <property type="term" value="P:DNA repair"/>
    <property type="evidence" value="ECO:0007669"/>
    <property type="project" value="UniProtKB-KW"/>
</dbReference>
<evidence type="ECO:0000256" key="5">
    <source>
        <dbReference type="ARBA" id="ARBA00023210"/>
    </source>
</evidence>
<dbReference type="HAMAP" id="MF_02014">
    <property type="entry name" value="YneA"/>
    <property type="match status" value="1"/>
</dbReference>
<keyword evidence="2 8" id="KW-0132">Cell division</keyword>
<dbReference type="PROSITE" id="PS51782">
    <property type="entry name" value="LYSM"/>
    <property type="match status" value="1"/>
</dbReference>
<keyword evidence="5 8" id="KW-0717">Septation</keyword>
<evidence type="ECO:0000256" key="6">
    <source>
        <dbReference type="ARBA" id="ARBA00023236"/>
    </source>
</evidence>
<evidence type="ECO:0000256" key="2">
    <source>
        <dbReference type="ARBA" id="ARBA00022618"/>
    </source>
</evidence>
<evidence type="ECO:0000256" key="3">
    <source>
        <dbReference type="ARBA" id="ARBA00022763"/>
    </source>
</evidence>
<dbReference type="GeneID" id="82853277"/>
<evidence type="ECO:0000313" key="11">
    <source>
        <dbReference type="Proteomes" id="UP000288675"/>
    </source>
</evidence>
<dbReference type="CDD" id="cd00118">
    <property type="entry name" value="LysM"/>
    <property type="match status" value="1"/>
</dbReference>
<organism evidence="10 11">
    <name type="scientific">Bacillus glycinifermentans</name>
    <dbReference type="NCBI Taxonomy" id="1664069"/>
    <lineage>
        <taxon>Bacteria</taxon>
        <taxon>Bacillati</taxon>
        <taxon>Bacillota</taxon>
        <taxon>Bacilli</taxon>
        <taxon>Bacillales</taxon>
        <taxon>Bacillaceae</taxon>
        <taxon>Bacillus</taxon>
    </lineage>
</organism>
<dbReference type="EMBL" id="CP035232">
    <property type="protein sequence ID" value="QAT65450.1"/>
    <property type="molecule type" value="Genomic_DNA"/>
</dbReference>
<dbReference type="RefSeq" id="WP_046132807.1">
    <property type="nucleotide sequence ID" value="NZ_CP035232.1"/>
</dbReference>
<proteinExistence type="inferred from homology"/>
<keyword evidence="3 8" id="KW-0227">DNA damage</keyword>
<reference evidence="10 11" key="1">
    <citation type="submission" date="2019-01" db="EMBL/GenBank/DDBJ databases">
        <title>Genome sequence of Bacillus glycinifermentans SRCM103574.</title>
        <authorList>
            <person name="Kong H.-J."/>
            <person name="Jeong S.-Y."/>
            <person name="Jeong D.-Y."/>
        </authorList>
    </citation>
    <scope>NUCLEOTIDE SEQUENCE [LARGE SCALE GENOMIC DNA]</scope>
    <source>
        <strain evidence="10 11">SRCM103574</strain>
    </source>
</reference>
<evidence type="ECO:0000313" key="10">
    <source>
        <dbReference type="EMBL" id="QAT65450.1"/>
    </source>
</evidence>
<dbReference type="AlphaFoldDB" id="A0AAJ3Z0Z3"/>
<comment type="similarity">
    <text evidence="8">Belongs to the YneA family.</text>
</comment>
<evidence type="ECO:0000256" key="8">
    <source>
        <dbReference type="HAMAP-Rule" id="MF_02014"/>
    </source>
</evidence>
<protein>
    <recommendedName>
        <fullName evidence="8">Cell division suppressor protein YneA</fullName>
    </recommendedName>
</protein>